<dbReference type="SUPFAM" id="SSF48208">
    <property type="entry name" value="Six-hairpin glycosidases"/>
    <property type="match status" value="1"/>
</dbReference>
<dbReference type="AlphaFoldDB" id="V4P1Y8"/>
<dbReference type="GO" id="GO:0005975">
    <property type="term" value="P:carbohydrate metabolic process"/>
    <property type="evidence" value="ECO:0007669"/>
    <property type="project" value="InterPro"/>
</dbReference>
<dbReference type="InterPro" id="IPR008928">
    <property type="entry name" value="6-hairpin_glycosidase_sf"/>
</dbReference>
<dbReference type="Pfam" id="PF00723">
    <property type="entry name" value="Glyco_hydro_15"/>
    <property type="match status" value="1"/>
</dbReference>
<dbReference type="OrthoDB" id="3902805at2"/>
<organism evidence="3 4">
    <name type="scientific">Asticcacaulis benevestitus DSM 16100 = ATCC BAA-896</name>
    <dbReference type="NCBI Taxonomy" id="1121022"/>
    <lineage>
        <taxon>Bacteria</taxon>
        <taxon>Pseudomonadati</taxon>
        <taxon>Pseudomonadota</taxon>
        <taxon>Alphaproteobacteria</taxon>
        <taxon>Caulobacterales</taxon>
        <taxon>Caulobacteraceae</taxon>
        <taxon>Asticcacaulis</taxon>
    </lineage>
</organism>
<dbReference type="PANTHER" id="PTHR31616">
    <property type="entry name" value="TREHALASE"/>
    <property type="match status" value="1"/>
</dbReference>
<evidence type="ECO:0000313" key="4">
    <source>
        <dbReference type="Proteomes" id="UP000017837"/>
    </source>
</evidence>
<dbReference type="Pfam" id="PF19291">
    <property type="entry name" value="TREH_N"/>
    <property type="match status" value="1"/>
</dbReference>
<reference evidence="3 4" key="1">
    <citation type="journal article" date="2014" name="Nature">
        <title>Sequential evolution of bacterial morphology by co-option of a developmental regulator.</title>
        <authorList>
            <person name="Jiang C."/>
            <person name="Brown P.J."/>
            <person name="Ducret A."/>
            <person name="Brun Y.V."/>
        </authorList>
    </citation>
    <scope>NUCLEOTIDE SEQUENCE [LARGE SCALE GENOMIC DNA]</scope>
    <source>
        <strain evidence="3 4">DSM 16100</strain>
    </source>
</reference>
<feature type="domain" description="GH15-like" evidence="1">
    <location>
        <begin position="225"/>
        <end position="588"/>
    </location>
</feature>
<dbReference type="PATRIC" id="fig|1121022.4.peg.4351"/>
<dbReference type="InterPro" id="IPR012341">
    <property type="entry name" value="6hp_glycosidase-like_sf"/>
</dbReference>
<dbReference type="EMBL" id="AWGB01000080">
    <property type="protein sequence ID" value="ESQ82106.1"/>
    <property type="molecule type" value="Genomic_DNA"/>
</dbReference>
<gene>
    <name evidence="3" type="ORF">ABENE_21235</name>
</gene>
<dbReference type="RefSeq" id="WP_018083245.1">
    <property type="nucleotide sequence ID" value="NZ_AQWM01000026.1"/>
</dbReference>
<dbReference type="GO" id="GO:0004553">
    <property type="term" value="F:hydrolase activity, hydrolyzing O-glycosyl compounds"/>
    <property type="evidence" value="ECO:0007669"/>
    <property type="project" value="UniProtKB-ARBA"/>
</dbReference>
<feature type="domain" description="Trehalase-like N-terminal" evidence="2">
    <location>
        <begin position="11"/>
        <end position="140"/>
    </location>
</feature>
<comment type="caution">
    <text evidence="3">The sequence shown here is derived from an EMBL/GenBank/DDBJ whole genome shotgun (WGS) entry which is preliminary data.</text>
</comment>
<protein>
    <submittedName>
        <fullName evidence="3">Uncharacterized protein</fullName>
    </submittedName>
</protein>
<dbReference type="InterPro" id="IPR045582">
    <property type="entry name" value="Trehalase-like_N"/>
</dbReference>
<dbReference type="Proteomes" id="UP000017837">
    <property type="component" value="Unassembled WGS sequence"/>
</dbReference>
<evidence type="ECO:0000259" key="2">
    <source>
        <dbReference type="Pfam" id="PF19291"/>
    </source>
</evidence>
<dbReference type="Gene3D" id="1.50.10.10">
    <property type="match status" value="1"/>
</dbReference>
<dbReference type="eggNOG" id="COG3387">
    <property type="taxonomic scope" value="Bacteria"/>
</dbReference>
<keyword evidence="4" id="KW-1185">Reference proteome</keyword>
<dbReference type="STRING" id="1121022.GCA_000376105_03567"/>
<proteinExistence type="predicted"/>
<name>V4P1Y8_9CAUL</name>
<dbReference type="InterPro" id="IPR011613">
    <property type="entry name" value="GH15-like"/>
</dbReference>
<accession>V4P1Y8</accession>
<evidence type="ECO:0000313" key="3">
    <source>
        <dbReference type="EMBL" id="ESQ82106.1"/>
    </source>
</evidence>
<sequence length="599" mass="67713">MPPSPPHTLDLSPIGNCAATALIDRQGRFVWACCPRVDGEPVFSALLDPTAAEGAGYWSVEIEDQADIEQAYIRNTAVLRTVMRDTHGNALEVIDFAPRLHHLNRTYRPWAFYRQVRPLNGAPRIRIRLTPTGNWGRDLARETAGSSHIRYECGAVDMRLTTNAPLTYVRNAHVFRLEKTLAFHLGPDEPYPNDVLADSEHMLHATTAYWQGWVRTLSLPLEWQSAVIRAAITLKLCAFEETGAIVAAMTTSIPEAPGSQRNWDYRYCWIRDAYYVVRALNRLGAADMLESYLVYLRNLVDMSAGGHVQPLYSVGLEADLVERIAPDMQGYRGMGPVRVGNQAFEHHQHDVYGQMILPLTQAFFDERFLRLGTESDFAAMERVGERAFTVYDQPDAGLWEFRTRARVHTYSALLCWAACDRLGNAAASLGLTERSEHWTHRAKIIRKAIEEKAWNETLGIFAGSFGGDEVDASLLQLFELGFLPADDPRCVATFAEVERQLRKGDNLYRYVEPDDFGEPETAFNFCTFWYIEALYMQGRVEEARDLFEAMLARRTHSGLLSEDVKVDTGELWGNFPQTYSLVGLITCATLLSRPWTAIR</sequence>
<evidence type="ECO:0000259" key="1">
    <source>
        <dbReference type="Pfam" id="PF00723"/>
    </source>
</evidence>
<dbReference type="PANTHER" id="PTHR31616:SF0">
    <property type="entry name" value="GLUCAN 1,4-ALPHA-GLUCOSIDASE"/>
    <property type="match status" value="1"/>
</dbReference>